<keyword evidence="5" id="KW-1185">Reference proteome</keyword>
<dbReference type="RefSeq" id="WP_204815463.1">
    <property type="nucleotide sequence ID" value="NZ_JANHOF010000001.1"/>
</dbReference>
<evidence type="ECO:0000259" key="3">
    <source>
        <dbReference type="PROSITE" id="PS50977"/>
    </source>
</evidence>
<dbReference type="PROSITE" id="PS01081">
    <property type="entry name" value="HTH_TETR_1"/>
    <property type="match status" value="1"/>
</dbReference>
<reference evidence="4 5" key="1">
    <citation type="submission" date="2024-09" db="EMBL/GenBank/DDBJ databases">
        <authorList>
            <person name="Sun Q."/>
            <person name="Mori K."/>
        </authorList>
    </citation>
    <scope>NUCLEOTIDE SEQUENCE [LARGE SCALE GENOMIC DNA]</scope>
    <source>
        <strain evidence="4 5">CCM 4839</strain>
    </source>
</reference>
<accession>A0ABV6JEH4</accession>
<dbReference type="Pfam" id="PF00440">
    <property type="entry name" value="TetR_N"/>
    <property type="match status" value="1"/>
</dbReference>
<dbReference type="PRINTS" id="PR00455">
    <property type="entry name" value="HTHTETR"/>
</dbReference>
<name>A0ABV6JEH4_9BACL</name>
<dbReference type="PANTHER" id="PTHR43479:SF11">
    <property type="entry name" value="ACREF_ENVCD OPERON REPRESSOR-RELATED"/>
    <property type="match status" value="1"/>
</dbReference>
<keyword evidence="1 2" id="KW-0238">DNA-binding</keyword>
<dbReference type="PANTHER" id="PTHR43479">
    <property type="entry name" value="ACREF/ENVCD OPERON REPRESSOR-RELATED"/>
    <property type="match status" value="1"/>
</dbReference>
<organism evidence="4 5">
    <name type="scientific">Paenibacillus mendelii</name>
    <dbReference type="NCBI Taxonomy" id="206163"/>
    <lineage>
        <taxon>Bacteria</taxon>
        <taxon>Bacillati</taxon>
        <taxon>Bacillota</taxon>
        <taxon>Bacilli</taxon>
        <taxon>Bacillales</taxon>
        <taxon>Paenibacillaceae</taxon>
        <taxon>Paenibacillus</taxon>
    </lineage>
</organism>
<feature type="domain" description="HTH tetR-type" evidence="3">
    <location>
        <begin position="4"/>
        <end position="64"/>
    </location>
</feature>
<dbReference type="InterPro" id="IPR050624">
    <property type="entry name" value="HTH-type_Tx_Regulator"/>
</dbReference>
<feature type="DNA-binding region" description="H-T-H motif" evidence="2">
    <location>
        <begin position="27"/>
        <end position="46"/>
    </location>
</feature>
<protein>
    <submittedName>
        <fullName evidence="4">TetR/AcrR family transcriptional regulator</fullName>
    </submittedName>
</protein>
<proteinExistence type="predicted"/>
<evidence type="ECO:0000313" key="5">
    <source>
        <dbReference type="Proteomes" id="UP001589818"/>
    </source>
</evidence>
<dbReference type="InterPro" id="IPR009057">
    <property type="entry name" value="Homeodomain-like_sf"/>
</dbReference>
<dbReference type="PROSITE" id="PS50977">
    <property type="entry name" value="HTH_TETR_2"/>
    <property type="match status" value="1"/>
</dbReference>
<comment type="caution">
    <text evidence="4">The sequence shown here is derived from an EMBL/GenBank/DDBJ whole genome shotgun (WGS) entry which is preliminary data.</text>
</comment>
<dbReference type="Proteomes" id="UP001589818">
    <property type="component" value="Unassembled WGS sequence"/>
</dbReference>
<dbReference type="InterPro" id="IPR023772">
    <property type="entry name" value="DNA-bd_HTH_TetR-type_CS"/>
</dbReference>
<gene>
    <name evidence="4" type="ORF">ACFFJ8_23455</name>
</gene>
<evidence type="ECO:0000256" key="2">
    <source>
        <dbReference type="PROSITE-ProRule" id="PRU00335"/>
    </source>
</evidence>
<dbReference type="Gene3D" id="1.10.357.10">
    <property type="entry name" value="Tetracycline Repressor, domain 2"/>
    <property type="match status" value="1"/>
</dbReference>
<dbReference type="InterPro" id="IPR001647">
    <property type="entry name" value="HTH_TetR"/>
</dbReference>
<evidence type="ECO:0000313" key="4">
    <source>
        <dbReference type="EMBL" id="MFC0394308.1"/>
    </source>
</evidence>
<evidence type="ECO:0000256" key="1">
    <source>
        <dbReference type="ARBA" id="ARBA00023125"/>
    </source>
</evidence>
<sequence>MSISSTYTTILETGYRLFAEHGFEKTSMTMIAKEVNISKPALYYHFVSKESIIEVLFDEICKSIGFENFFTIQDYTNDNFEEKLISDGLRIILKQNEDIYYTRIMNQYQALGYRNPTYSRKLIDSLDGFTTGFVALLQHGARIGAIEDTDALVKAQMLTMMIDSMDNFISYGLAYHYEAIWTKAVVTIVRGGTVR</sequence>
<dbReference type="SUPFAM" id="SSF46689">
    <property type="entry name" value="Homeodomain-like"/>
    <property type="match status" value="1"/>
</dbReference>
<dbReference type="EMBL" id="JBHLVF010000041">
    <property type="protein sequence ID" value="MFC0394308.1"/>
    <property type="molecule type" value="Genomic_DNA"/>
</dbReference>